<evidence type="ECO:0000256" key="4">
    <source>
        <dbReference type="ARBA" id="ARBA00022692"/>
    </source>
</evidence>
<dbReference type="PANTHER" id="PTHR43045:SF4">
    <property type="entry name" value="TRANSPORTER YDFJ-RELATED"/>
    <property type="match status" value="1"/>
</dbReference>
<dbReference type="InterPro" id="IPR020846">
    <property type="entry name" value="MFS_dom"/>
</dbReference>
<feature type="transmembrane region" description="Helical" evidence="7">
    <location>
        <begin position="163"/>
        <end position="190"/>
    </location>
</feature>
<evidence type="ECO:0000256" key="6">
    <source>
        <dbReference type="ARBA" id="ARBA00023136"/>
    </source>
</evidence>
<dbReference type="InterPro" id="IPR005829">
    <property type="entry name" value="Sugar_transporter_CS"/>
</dbReference>
<dbReference type="OrthoDB" id="3690818at2"/>
<evidence type="ECO:0000256" key="1">
    <source>
        <dbReference type="ARBA" id="ARBA00004651"/>
    </source>
</evidence>
<dbReference type="Gene3D" id="1.20.1250.20">
    <property type="entry name" value="MFS general substrate transporter like domains"/>
    <property type="match status" value="2"/>
</dbReference>
<evidence type="ECO:0000259" key="8">
    <source>
        <dbReference type="PROSITE" id="PS50850"/>
    </source>
</evidence>
<dbReference type="PROSITE" id="PS00217">
    <property type="entry name" value="SUGAR_TRANSPORT_2"/>
    <property type="match status" value="1"/>
</dbReference>
<dbReference type="GO" id="GO:0005886">
    <property type="term" value="C:plasma membrane"/>
    <property type="evidence" value="ECO:0007669"/>
    <property type="project" value="UniProtKB-SubCell"/>
</dbReference>
<name>A0A1N7RXF1_9BURK</name>
<evidence type="ECO:0000313" key="10">
    <source>
        <dbReference type="Proteomes" id="UP000195569"/>
    </source>
</evidence>
<dbReference type="PANTHER" id="PTHR43045">
    <property type="entry name" value="SHIKIMATE TRANSPORTER"/>
    <property type="match status" value="1"/>
</dbReference>
<reference evidence="9" key="1">
    <citation type="submission" date="2016-12" db="EMBL/GenBank/DDBJ databases">
        <authorList>
            <person name="Moulin L."/>
        </authorList>
    </citation>
    <scope>NUCLEOTIDE SEQUENCE [LARGE SCALE GENOMIC DNA]</scope>
    <source>
        <strain evidence="9">STM 7183</strain>
    </source>
</reference>
<organism evidence="9 10">
    <name type="scientific">Paraburkholderia piptadeniae</name>
    <dbReference type="NCBI Taxonomy" id="1701573"/>
    <lineage>
        <taxon>Bacteria</taxon>
        <taxon>Pseudomonadati</taxon>
        <taxon>Pseudomonadota</taxon>
        <taxon>Betaproteobacteria</taxon>
        <taxon>Burkholderiales</taxon>
        <taxon>Burkholderiaceae</taxon>
        <taxon>Paraburkholderia</taxon>
    </lineage>
</organism>
<evidence type="ECO:0000256" key="7">
    <source>
        <dbReference type="SAM" id="Phobius"/>
    </source>
</evidence>
<feature type="transmembrane region" description="Helical" evidence="7">
    <location>
        <begin position="202"/>
        <end position="223"/>
    </location>
</feature>
<keyword evidence="10" id="KW-1185">Reference proteome</keyword>
<evidence type="ECO:0000313" key="9">
    <source>
        <dbReference type="EMBL" id="SIT39404.1"/>
    </source>
</evidence>
<gene>
    <name evidence="9" type="ORF">BN2476_220007</name>
</gene>
<sequence length="446" mass="47683">MESVRVNEFGQIAREETIDTKRKNAIKGAVFSEFIDMFDIYLPVIILAPVQSFFLPAHVSTAHQAILESLVFITTLLGRPLGALLFGRIADRVGRRAASILSVSGFGVATFLIALIPGYESIGIASYWILVILRFIDGIFLGGGYTGALPLAIEYSKKEQRGLVGGLILAGFPAAYVAINLIAMIMFALFPVGGPQSAYAQWGWRIPFMIGALMAALLALYYVHKVAESEVWVGKSAGKPQATSTSRLVSGPALRNLVQVLLMMTGFWLTQNIVGLFLPTGVLLKTLHLTALQMTTTLMLSYTVLCFSYVGAGMLGQRIGRRTMLSLVGALSATLGAFLLYLLIGATGVALPVVVLIVCGIAITVSSAWAVIVTYINERFATGVRATGFGVGYSLSVILPSFYAFYMNWLGSAMPLRYAPVALLCIGGAIACVGALIGPETKDVDL</sequence>
<protein>
    <submittedName>
        <fullName evidence="9">Major facilitator superfamily</fullName>
    </submittedName>
</protein>
<feature type="transmembrane region" description="Helical" evidence="7">
    <location>
        <begin position="324"/>
        <end position="344"/>
    </location>
</feature>
<feature type="transmembrane region" description="Helical" evidence="7">
    <location>
        <begin position="257"/>
        <end position="278"/>
    </location>
</feature>
<comment type="caution">
    <text evidence="9">The sequence shown here is derived from an EMBL/GenBank/DDBJ whole genome shotgun (WGS) entry which is preliminary data.</text>
</comment>
<feature type="transmembrane region" description="Helical" evidence="7">
    <location>
        <begin position="388"/>
        <end position="406"/>
    </location>
</feature>
<feature type="transmembrane region" description="Helical" evidence="7">
    <location>
        <begin position="65"/>
        <end position="86"/>
    </location>
</feature>
<dbReference type="Proteomes" id="UP000195569">
    <property type="component" value="Unassembled WGS sequence"/>
</dbReference>
<feature type="transmembrane region" description="Helical" evidence="7">
    <location>
        <begin position="418"/>
        <end position="438"/>
    </location>
</feature>
<keyword evidence="4 7" id="KW-0812">Transmembrane</keyword>
<feature type="domain" description="Major facilitator superfamily (MFS) profile" evidence="8">
    <location>
        <begin position="25"/>
        <end position="442"/>
    </location>
</feature>
<keyword evidence="3" id="KW-1003">Cell membrane</keyword>
<dbReference type="Pfam" id="PF07690">
    <property type="entry name" value="MFS_1"/>
    <property type="match status" value="1"/>
</dbReference>
<keyword evidence="6 7" id="KW-0472">Membrane</keyword>
<dbReference type="SUPFAM" id="SSF103473">
    <property type="entry name" value="MFS general substrate transporter"/>
    <property type="match status" value="1"/>
</dbReference>
<accession>A0A1N7RXF1</accession>
<dbReference type="PROSITE" id="PS50850">
    <property type="entry name" value="MFS"/>
    <property type="match status" value="1"/>
</dbReference>
<dbReference type="RefSeq" id="WP_087733987.1">
    <property type="nucleotide sequence ID" value="NZ_CYGY02000022.1"/>
</dbReference>
<evidence type="ECO:0000256" key="2">
    <source>
        <dbReference type="ARBA" id="ARBA00022448"/>
    </source>
</evidence>
<evidence type="ECO:0000256" key="5">
    <source>
        <dbReference type="ARBA" id="ARBA00022989"/>
    </source>
</evidence>
<dbReference type="InterPro" id="IPR036259">
    <property type="entry name" value="MFS_trans_sf"/>
</dbReference>
<keyword evidence="2" id="KW-0813">Transport</keyword>
<feature type="transmembrane region" description="Helical" evidence="7">
    <location>
        <begin position="290"/>
        <end position="312"/>
    </location>
</feature>
<comment type="subcellular location">
    <subcellularLocation>
        <location evidence="1">Cell membrane</location>
        <topology evidence="1">Multi-pass membrane protein</topology>
    </subcellularLocation>
</comment>
<proteinExistence type="predicted"/>
<dbReference type="AlphaFoldDB" id="A0A1N7RXF1"/>
<feature type="transmembrane region" description="Helical" evidence="7">
    <location>
        <begin position="125"/>
        <end position="151"/>
    </location>
</feature>
<dbReference type="EMBL" id="CYGY02000022">
    <property type="protein sequence ID" value="SIT39404.1"/>
    <property type="molecule type" value="Genomic_DNA"/>
</dbReference>
<feature type="transmembrane region" description="Helical" evidence="7">
    <location>
        <begin position="350"/>
        <end position="376"/>
    </location>
</feature>
<dbReference type="InterPro" id="IPR011701">
    <property type="entry name" value="MFS"/>
</dbReference>
<evidence type="ECO:0000256" key="3">
    <source>
        <dbReference type="ARBA" id="ARBA00022475"/>
    </source>
</evidence>
<feature type="transmembrane region" description="Helical" evidence="7">
    <location>
        <begin position="98"/>
        <end position="119"/>
    </location>
</feature>
<keyword evidence="5 7" id="KW-1133">Transmembrane helix</keyword>
<dbReference type="GO" id="GO:0022857">
    <property type="term" value="F:transmembrane transporter activity"/>
    <property type="evidence" value="ECO:0007669"/>
    <property type="project" value="InterPro"/>
</dbReference>